<name>A0A0G2IA99_9EURO</name>
<organism evidence="2 3">
    <name type="scientific">[Emmonsia] crescens</name>
    <dbReference type="NCBI Taxonomy" id="73230"/>
    <lineage>
        <taxon>Eukaryota</taxon>
        <taxon>Fungi</taxon>
        <taxon>Dikarya</taxon>
        <taxon>Ascomycota</taxon>
        <taxon>Pezizomycotina</taxon>
        <taxon>Eurotiomycetes</taxon>
        <taxon>Eurotiomycetidae</taxon>
        <taxon>Onygenales</taxon>
        <taxon>Ajellomycetaceae</taxon>
        <taxon>Emergomyces</taxon>
    </lineage>
</organism>
<evidence type="ECO:0000313" key="3">
    <source>
        <dbReference type="Proteomes" id="UP000034164"/>
    </source>
</evidence>
<dbReference type="VEuPathDB" id="FungiDB:EMCG_06909"/>
<keyword evidence="1" id="KW-0175">Coiled coil</keyword>
<sequence>MRKIIKLENQKQYRELKLHLSQKIDKKNFESSQARELEKQLREREAELQKLKIEPQKKVNVESSQIQVRELERQLRECQVRLQKKVNIESSQARELEKQLREREAELQKLKIELQKKVKVESRVRELEKYNKDLQAENEYLRRTWSTGIFEDWNRNYQALHQMISKEIGNNISDLHSQNQQLQTQNSALQNELKVFENIQQQLGLNGLDQDAITEAA</sequence>
<proteinExistence type="predicted"/>
<reference evidence="3" key="1">
    <citation type="journal article" date="2015" name="PLoS Genet.">
        <title>The dynamic genome and transcriptome of the human fungal pathogen Blastomyces and close relative Emmonsia.</title>
        <authorList>
            <person name="Munoz J.F."/>
            <person name="Gauthier G.M."/>
            <person name="Desjardins C.A."/>
            <person name="Gallo J.E."/>
            <person name="Holder J."/>
            <person name="Sullivan T.D."/>
            <person name="Marty A.J."/>
            <person name="Carmen J.C."/>
            <person name="Chen Z."/>
            <person name="Ding L."/>
            <person name="Gujja S."/>
            <person name="Magrini V."/>
            <person name="Misas E."/>
            <person name="Mitreva M."/>
            <person name="Priest M."/>
            <person name="Saif S."/>
            <person name="Whiston E.A."/>
            <person name="Young S."/>
            <person name="Zeng Q."/>
            <person name="Goldman W.E."/>
            <person name="Mardis E.R."/>
            <person name="Taylor J.W."/>
            <person name="McEwen J.G."/>
            <person name="Clay O.K."/>
            <person name="Klein B.S."/>
            <person name="Cuomo C.A."/>
        </authorList>
    </citation>
    <scope>NUCLEOTIDE SEQUENCE [LARGE SCALE GENOMIC DNA]</scope>
    <source>
        <strain evidence="3">UAMH 3008</strain>
    </source>
</reference>
<feature type="coiled-coil region" evidence="1">
    <location>
        <begin position="172"/>
        <end position="199"/>
    </location>
</feature>
<protein>
    <submittedName>
        <fullName evidence="2">Uncharacterized protein</fullName>
    </submittedName>
</protein>
<feature type="coiled-coil region" evidence="1">
    <location>
        <begin position="27"/>
        <end position="144"/>
    </location>
</feature>
<gene>
    <name evidence="2" type="ORF">EMCG_06909</name>
</gene>
<accession>A0A0G2IA99</accession>
<dbReference type="AlphaFoldDB" id="A0A0G2IA99"/>
<comment type="caution">
    <text evidence="2">The sequence shown here is derived from an EMBL/GenBank/DDBJ whole genome shotgun (WGS) entry which is preliminary data.</text>
</comment>
<dbReference type="Proteomes" id="UP000034164">
    <property type="component" value="Unassembled WGS sequence"/>
</dbReference>
<evidence type="ECO:0000313" key="2">
    <source>
        <dbReference type="EMBL" id="KKZ67423.1"/>
    </source>
</evidence>
<evidence type="ECO:0000256" key="1">
    <source>
        <dbReference type="SAM" id="Coils"/>
    </source>
</evidence>
<dbReference type="EMBL" id="LCZI01000248">
    <property type="protein sequence ID" value="KKZ67423.1"/>
    <property type="molecule type" value="Genomic_DNA"/>
</dbReference>